<sequence>MKIGLAILVFFAVFNLINFKKKVSLHSPKEKIKLKNMHELSGKGEFKIYYENGKISTIGNYHDFKLEGNYISFYENGSIASDGFYKNGLLDGEWKFYSKNGSLERIEKYENGEKIENN</sequence>
<dbReference type="SUPFAM" id="SSF82185">
    <property type="entry name" value="Histone H3 K4-specific methyltransferase SET7/9 N-terminal domain"/>
    <property type="match status" value="1"/>
</dbReference>
<dbReference type="AlphaFoldDB" id="A0AAX1TNT4"/>
<dbReference type="EMBL" id="LS483487">
    <property type="protein sequence ID" value="SQJ02761.1"/>
    <property type="molecule type" value="Genomic_DNA"/>
</dbReference>
<dbReference type="KEGG" id="ful:C4N20_15030"/>
<dbReference type="InterPro" id="IPR011652">
    <property type="entry name" value="MORN_2"/>
</dbReference>
<proteinExistence type="predicted"/>
<organism evidence="1 2">
    <name type="scientific">Fusobacterium ulcerans</name>
    <dbReference type="NCBI Taxonomy" id="861"/>
    <lineage>
        <taxon>Bacteria</taxon>
        <taxon>Fusobacteriati</taxon>
        <taxon>Fusobacteriota</taxon>
        <taxon>Fusobacteriia</taxon>
        <taxon>Fusobacteriales</taxon>
        <taxon>Fusobacteriaceae</taxon>
        <taxon>Fusobacterium</taxon>
    </lineage>
</organism>
<evidence type="ECO:0000313" key="2">
    <source>
        <dbReference type="Proteomes" id="UP000249008"/>
    </source>
</evidence>
<reference evidence="1 2" key="1">
    <citation type="submission" date="2018-06" db="EMBL/GenBank/DDBJ databases">
        <authorList>
            <consortium name="Pathogen Informatics"/>
            <person name="Doyle S."/>
        </authorList>
    </citation>
    <scope>NUCLEOTIDE SEQUENCE [LARGE SCALE GENOMIC DNA]</scope>
    <source>
        <strain evidence="1 2">NCTC12112</strain>
    </source>
</reference>
<dbReference type="Pfam" id="PF07661">
    <property type="entry name" value="MORN_2"/>
    <property type="match status" value="3"/>
</dbReference>
<name>A0AAX1TNT4_9FUSO</name>
<dbReference type="RefSeq" id="WP_005977120.1">
    <property type="nucleotide sequence ID" value="NZ_BAABXY010000001.1"/>
</dbReference>
<protein>
    <submittedName>
        <fullName evidence="1">MORN repeat variant</fullName>
    </submittedName>
</protein>
<gene>
    <name evidence="1" type="ORF">NCTC12112_01581</name>
</gene>
<dbReference type="Proteomes" id="UP000249008">
    <property type="component" value="Chromosome 1"/>
</dbReference>
<accession>A0AAX1TNT4</accession>
<dbReference type="Gene3D" id="2.20.110.10">
    <property type="entry name" value="Histone H3 K4-specific methyltransferase SET7/9 N-terminal domain"/>
    <property type="match status" value="1"/>
</dbReference>
<evidence type="ECO:0000313" key="1">
    <source>
        <dbReference type="EMBL" id="SQJ02761.1"/>
    </source>
</evidence>
<dbReference type="GeneID" id="78456139"/>